<protein>
    <submittedName>
        <fullName evidence="2">Uncharacterized protein</fullName>
    </submittedName>
</protein>
<dbReference type="AlphaFoldDB" id="A0A9D3SEZ1"/>
<keyword evidence="3" id="KW-1185">Reference proteome</keyword>
<reference evidence="2 3" key="1">
    <citation type="submission" date="2021-06" db="EMBL/GenBank/DDBJ databases">
        <title>Chromosome-level genome assembly of the red-tail catfish (Hemibagrus wyckioides).</title>
        <authorList>
            <person name="Shao F."/>
        </authorList>
    </citation>
    <scope>NUCLEOTIDE SEQUENCE [LARGE SCALE GENOMIC DNA]</scope>
    <source>
        <strain evidence="2">EC202008001</strain>
        <tissue evidence="2">Blood</tissue>
    </source>
</reference>
<organism evidence="2 3">
    <name type="scientific">Hemibagrus wyckioides</name>
    <dbReference type="NCBI Taxonomy" id="337641"/>
    <lineage>
        <taxon>Eukaryota</taxon>
        <taxon>Metazoa</taxon>
        <taxon>Chordata</taxon>
        <taxon>Craniata</taxon>
        <taxon>Vertebrata</taxon>
        <taxon>Euteleostomi</taxon>
        <taxon>Actinopterygii</taxon>
        <taxon>Neopterygii</taxon>
        <taxon>Teleostei</taxon>
        <taxon>Ostariophysi</taxon>
        <taxon>Siluriformes</taxon>
        <taxon>Bagridae</taxon>
        <taxon>Hemibagrus</taxon>
    </lineage>
</organism>
<feature type="region of interest" description="Disordered" evidence="1">
    <location>
        <begin position="1"/>
        <end position="20"/>
    </location>
</feature>
<proteinExistence type="predicted"/>
<dbReference type="Proteomes" id="UP000824219">
    <property type="component" value="Linkage Group LG17"/>
</dbReference>
<evidence type="ECO:0000313" key="2">
    <source>
        <dbReference type="EMBL" id="KAG7321742.1"/>
    </source>
</evidence>
<gene>
    <name evidence="2" type="ORF">KOW79_014600</name>
</gene>
<sequence length="70" mass="7450">MLEAGGSPGGKPTASKAAQPAGTLIIQQGWLREESRTSHRISYLALYRGNSHWLSHCLQRSVSGVCGGEV</sequence>
<name>A0A9D3SEZ1_9TELE</name>
<comment type="caution">
    <text evidence="2">The sequence shown here is derived from an EMBL/GenBank/DDBJ whole genome shotgun (WGS) entry which is preliminary data.</text>
</comment>
<accession>A0A9D3SEZ1</accession>
<evidence type="ECO:0000313" key="3">
    <source>
        <dbReference type="Proteomes" id="UP000824219"/>
    </source>
</evidence>
<evidence type="ECO:0000256" key="1">
    <source>
        <dbReference type="SAM" id="MobiDB-lite"/>
    </source>
</evidence>
<dbReference type="EMBL" id="JAHKSW010000017">
    <property type="protein sequence ID" value="KAG7321742.1"/>
    <property type="molecule type" value="Genomic_DNA"/>
</dbReference>